<name>A0AA40MLC9_STAAU</name>
<comment type="caution">
    <text evidence="1">The sequence shown here is derived from an EMBL/GenBank/DDBJ whole genome shotgun (WGS) entry which is preliminary data.</text>
</comment>
<dbReference type="Proteomes" id="UP000032274">
    <property type="component" value="Unassembled WGS sequence"/>
</dbReference>
<reference evidence="1 2" key="1">
    <citation type="submission" date="2015-01" db="EMBL/GenBank/DDBJ databases">
        <title>Characterization of Swiss Staphylococcus aureus strains involved in food poisoning.</title>
        <authorList>
            <person name="Crovadore J."/>
            <person name="Chablais R."/>
            <person name="Tonacini J."/>
            <person name="Schnyder B."/>
            <person name="Lefort F."/>
        </authorList>
    </citation>
    <scope>NUCLEOTIDE SEQUENCE [LARGE SCALE GENOMIC DNA]</scope>
    <source>
        <strain evidence="1 2">SA-120</strain>
    </source>
</reference>
<accession>A0AA40MLC9</accession>
<evidence type="ECO:0000313" key="2">
    <source>
        <dbReference type="Proteomes" id="UP000032274"/>
    </source>
</evidence>
<evidence type="ECO:0000313" key="1">
    <source>
        <dbReference type="EMBL" id="KIU01696.1"/>
    </source>
</evidence>
<organism evidence="1 2">
    <name type="scientific">Staphylococcus aureus</name>
    <dbReference type="NCBI Taxonomy" id="1280"/>
    <lineage>
        <taxon>Bacteria</taxon>
        <taxon>Bacillati</taxon>
        <taxon>Bacillota</taxon>
        <taxon>Bacilli</taxon>
        <taxon>Bacillales</taxon>
        <taxon>Staphylococcaceae</taxon>
        <taxon>Staphylococcus</taxon>
    </lineage>
</organism>
<proteinExistence type="predicted"/>
<dbReference type="AlphaFoldDB" id="A0AA40MLC9"/>
<protein>
    <submittedName>
        <fullName evidence="1">Uncharacterized protein</fullName>
    </submittedName>
</protein>
<dbReference type="EMBL" id="JXIG01000071">
    <property type="protein sequence ID" value="KIU01696.1"/>
    <property type="molecule type" value="Genomic_DNA"/>
</dbReference>
<feature type="non-terminal residue" evidence="1">
    <location>
        <position position="130"/>
    </location>
</feature>
<feature type="non-terminal residue" evidence="1">
    <location>
        <position position="1"/>
    </location>
</feature>
<gene>
    <name evidence="1" type="ORF">QU38_00300</name>
</gene>
<sequence length="130" mass="13693">GDDRLHVVAGGHPRPAGTAKMDVGRRDQLEGALVARIVLLAVEGVVRDVALLPRLQLVVHRGDVGTRAQLHIDPARGPTPAGEIAIALGEHAREIDADEHPQVHVRVLGEVLEHAGDAVIGLPAGGQQRQ</sequence>